<proteinExistence type="predicted"/>
<protein>
    <submittedName>
        <fullName evidence="1">Protein moxR</fullName>
    </submittedName>
</protein>
<evidence type="ECO:0000313" key="1">
    <source>
        <dbReference type="EMBL" id="JAG35511.1"/>
    </source>
</evidence>
<evidence type="ECO:0000313" key="2">
    <source>
        <dbReference type="EMBL" id="JAQ02419.1"/>
    </source>
</evidence>
<dbReference type="EMBL" id="GBHO01008093">
    <property type="protein sequence ID" value="JAG35511.1"/>
    <property type="molecule type" value="Transcribed_RNA"/>
</dbReference>
<reference evidence="1" key="2">
    <citation type="submission" date="2014-07" db="EMBL/GenBank/DDBJ databases">
        <authorList>
            <person name="Hull J."/>
        </authorList>
    </citation>
    <scope>NUCLEOTIDE SEQUENCE</scope>
</reference>
<organism evidence="1">
    <name type="scientific">Lygus hesperus</name>
    <name type="common">Western plant bug</name>
    <dbReference type="NCBI Taxonomy" id="30085"/>
    <lineage>
        <taxon>Eukaryota</taxon>
        <taxon>Metazoa</taxon>
        <taxon>Ecdysozoa</taxon>
        <taxon>Arthropoda</taxon>
        <taxon>Hexapoda</taxon>
        <taxon>Insecta</taxon>
        <taxon>Pterygota</taxon>
        <taxon>Neoptera</taxon>
        <taxon>Paraneoptera</taxon>
        <taxon>Hemiptera</taxon>
        <taxon>Heteroptera</taxon>
        <taxon>Panheteroptera</taxon>
        <taxon>Cimicomorpha</taxon>
        <taxon>Miridae</taxon>
        <taxon>Mirini</taxon>
        <taxon>Lygus</taxon>
    </lineage>
</organism>
<reference evidence="2" key="3">
    <citation type="journal article" date="2016" name="Gigascience">
        <title>De novo construction of an expanded transcriptome assembly for the western tarnished plant bug, Lygus hesperus.</title>
        <authorList>
            <person name="Tassone E.E."/>
            <person name="Geib S.M."/>
            <person name="Hall B."/>
            <person name="Fabrick J.A."/>
            <person name="Brent C.S."/>
            <person name="Hull J.J."/>
        </authorList>
    </citation>
    <scope>NUCLEOTIDE SEQUENCE</scope>
</reference>
<reference evidence="1" key="1">
    <citation type="journal article" date="2014" name="PLoS ONE">
        <title>Transcriptome-Based Identification of ABC Transporters in the Western Tarnished Plant Bug Lygus hesperus.</title>
        <authorList>
            <person name="Hull J.J."/>
            <person name="Chaney K."/>
            <person name="Geib S.M."/>
            <person name="Fabrick J.A."/>
            <person name="Brent C.S."/>
            <person name="Walsh D."/>
            <person name="Lavine L.C."/>
        </authorList>
    </citation>
    <scope>NUCLEOTIDE SEQUENCE</scope>
</reference>
<dbReference type="EMBL" id="GDHC01016210">
    <property type="protein sequence ID" value="JAQ02419.1"/>
    <property type="molecule type" value="Transcribed_RNA"/>
</dbReference>
<dbReference type="AlphaFoldDB" id="A0A0A9YV77"/>
<accession>A0A0A9YV77</accession>
<gene>
    <name evidence="1" type="primary">moxR</name>
    <name evidence="1" type="ORF">CM83_101666</name>
    <name evidence="2" type="ORF">g.2887</name>
</gene>
<sequence length="132" mass="14565">METVTQPQSAVALECLCFTVIWVLCVYVDSSSPSSPAAVNLHNDLCSSVQRDVEDAVVSPHTLLQQMPDSVWEHVLLHVDWVCVGRSTLLRAVSLFREYFRRVQGTLRSSASSPSSATHNLLQVLPSKVSKL</sequence>
<name>A0A0A9YV77_LYGHE</name>